<dbReference type="InterPro" id="IPR015300">
    <property type="entry name" value="DNA-bd_pseudobarrel_sf"/>
</dbReference>
<keyword evidence="2" id="KW-0805">Transcription regulation</keyword>
<evidence type="ECO:0000313" key="7">
    <source>
        <dbReference type="EMBL" id="KHN40248.1"/>
    </source>
</evidence>
<keyword evidence="5" id="KW-0539">Nucleus</keyword>
<feature type="non-terminal residue" evidence="7">
    <location>
        <position position="1"/>
    </location>
</feature>
<evidence type="ECO:0000256" key="2">
    <source>
        <dbReference type="ARBA" id="ARBA00023015"/>
    </source>
</evidence>
<keyword evidence="4" id="KW-0804">Transcription</keyword>
<evidence type="ECO:0000256" key="3">
    <source>
        <dbReference type="ARBA" id="ARBA00023125"/>
    </source>
</evidence>
<protein>
    <recommendedName>
        <fullName evidence="6">DUF7271 domain-containing protein</fullName>
    </recommendedName>
</protein>
<dbReference type="AlphaFoldDB" id="A0A0B2S6C6"/>
<feature type="domain" description="DUF7271" evidence="6">
    <location>
        <begin position="1"/>
        <end position="53"/>
    </location>
</feature>
<evidence type="ECO:0000256" key="5">
    <source>
        <dbReference type="ARBA" id="ARBA00023242"/>
    </source>
</evidence>
<proteinExistence type="predicted"/>
<accession>A0A0B2S6C6</accession>
<dbReference type="GO" id="GO:0005634">
    <property type="term" value="C:nucleus"/>
    <property type="evidence" value="ECO:0007669"/>
    <property type="project" value="UniProtKB-SubCell"/>
</dbReference>
<dbReference type="Pfam" id="PF23935">
    <property type="entry name" value="DUF7271"/>
    <property type="match status" value="1"/>
</dbReference>
<evidence type="ECO:0000259" key="6">
    <source>
        <dbReference type="Pfam" id="PF23935"/>
    </source>
</evidence>
<dbReference type="GO" id="GO:0003677">
    <property type="term" value="F:DNA binding"/>
    <property type="evidence" value="ECO:0007669"/>
    <property type="project" value="UniProtKB-KW"/>
</dbReference>
<dbReference type="SUPFAM" id="SSF101936">
    <property type="entry name" value="DNA-binding pseudobarrel domain"/>
    <property type="match status" value="1"/>
</dbReference>
<gene>
    <name evidence="7" type="ORF">glysoja_038931</name>
</gene>
<keyword evidence="3" id="KW-0238">DNA-binding</keyword>
<name>A0A0B2S6C6_GLYSO</name>
<dbReference type="InterPro" id="IPR055695">
    <property type="entry name" value="DUF7271"/>
</dbReference>
<comment type="subcellular location">
    <subcellularLocation>
        <location evidence="1">Nucleus</location>
    </subcellularLocation>
</comment>
<evidence type="ECO:0000256" key="4">
    <source>
        <dbReference type="ARBA" id="ARBA00023163"/>
    </source>
</evidence>
<dbReference type="Proteomes" id="UP000053555">
    <property type="component" value="Unassembled WGS sequence"/>
</dbReference>
<dbReference type="EMBL" id="KN645842">
    <property type="protein sequence ID" value="KHN40248.1"/>
    <property type="molecule type" value="Genomic_DNA"/>
</dbReference>
<evidence type="ECO:0000256" key="1">
    <source>
        <dbReference type="ARBA" id="ARBA00004123"/>
    </source>
</evidence>
<reference evidence="7" key="1">
    <citation type="submission" date="2014-07" db="EMBL/GenBank/DDBJ databases">
        <title>Identification of a novel salt tolerance gene in wild soybean by whole-genome sequencing.</title>
        <authorList>
            <person name="Lam H.-M."/>
            <person name="Qi X."/>
            <person name="Li M.-W."/>
            <person name="Liu X."/>
            <person name="Xie M."/>
            <person name="Ni M."/>
            <person name="Xu X."/>
        </authorList>
    </citation>
    <scope>NUCLEOTIDE SEQUENCE [LARGE SCALE GENOMIC DNA]</scope>
    <source>
        <tissue evidence="7">Root</tissue>
    </source>
</reference>
<organism evidence="7">
    <name type="scientific">Glycine soja</name>
    <name type="common">Wild soybean</name>
    <dbReference type="NCBI Taxonomy" id="3848"/>
    <lineage>
        <taxon>Eukaryota</taxon>
        <taxon>Viridiplantae</taxon>
        <taxon>Streptophyta</taxon>
        <taxon>Embryophyta</taxon>
        <taxon>Tracheophyta</taxon>
        <taxon>Spermatophyta</taxon>
        <taxon>Magnoliopsida</taxon>
        <taxon>eudicotyledons</taxon>
        <taxon>Gunneridae</taxon>
        <taxon>Pentapetalae</taxon>
        <taxon>rosids</taxon>
        <taxon>fabids</taxon>
        <taxon>Fabales</taxon>
        <taxon>Fabaceae</taxon>
        <taxon>Papilionoideae</taxon>
        <taxon>50 kb inversion clade</taxon>
        <taxon>NPAAA clade</taxon>
        <taxon>indigoferoid/millettioid clade</taxon>
        <taxon>Phaseoleae</taxon>
        <taxon>Glycine</taxon>
        <taxon>Glycine subgen. Soja</taxon>
    </lineage>
</organism>
<sequence>KDFRRTMGIHKGVMVSFAAPDKNWSFHLHFIPPLHRQTCGRPPTITRTHVFTVDVSHCMISRPYPLFLPLDALNSVNASTKYITVQRSSGRHHLWKISMHNGLQSLAGPWYQFLTENDLMAGDEVMFYYQPNHVWEVLFRKQLTWHEDESS</sequence>
<dbReference type="Gene3D" id="2.40.330.10">
    <property type="entry name" value="DNA-binding pseudobarrel domain"/>
    <property type="match status" value="1"/>
</dbReference>